<name>X1LEW9_9ZZZZ</name>
<evidence type="ECO:0000313" key="1">
    <source>
        <dbReference type="EMBL" id="GAH66815.1"/>
    </source>
</evidence>
<sequence>MMVALGLPLGLPLGNFSGNELSRSKQGYQKTAFNAVFWF</sequence>
<proteinExistence type="predicted"/>
<organism evidence="2">
    <name type="scientific">marine sediment metagenome</name>
    <dbReference type="NCBI Taxonomy" id="412755"/>
    <lineage>
        <taxon>unclassified sequences</taxon>
        <taxon>metagenomes</taxon>
        <taxon>ecological metagenomes</taxon>
    </lineage>
</organism>
<dbReference type="AlphaFoldDB" id="X1LEW9"/>
<dbReference type="EMBL" id="BARV01005858">
    <property type="protein sequence ID" value="GAI04386.1"/>
    <property type="molecule type" value="Genomic_DNA"/>
</dbReference>
<protein>
    <submittedName>
        <fullName evidence="2">Uncharacterized protein</fullName>
    </submittedName>
</protein>
<reference evidence="2" key="1">
    <citation type="journal article" date="2014" name="Front. Microbiol.">
        <title>High frequency of phylogenetically diverse reductive dehalogenase-homologous genes in deep subseafloor sedimentary metagenomes.</title>
        <authorList>
            <person name="Kawai M."/>
            <person name="Futagami T."/>
            <person name="Toyoda A."/>
            <person name="Takaki Y."/>
            <person name="Nishi S."/>
            <person name="Hori S."/>
            <person name="Arai W."/>
            <person name="Tsubouchi T."/>
            <person name="Morono Y."/>
            <person name="Uchiyama I."/>
            <person name="Ito T."/>
            <person name="Fujiyama A."/>
            <person name="Inagaki F."/>
            <person name="Takami H."/>
        </authorList>
    </citation>
    <scope>NUCLEOTIDE SEQUENCE</scope>
    <source>
        <strain evidence="2">Expedition CK06-06</strain>
    </source>
</reference>
<evidence type="ECO:0000313" key="2">
    <source>
        <dbReference type="EMBL" id="GAI04386.1"/>
    </source>
</evidence>
<dbReference type="EMBL" id="BARU01032069">
    <property type="protein sequence ID" value="GAH66815.1"/>
    <property type="molecule type" value="Genomic_DNA"/>
</dbReference>
<accession>X1LEW9</accession>
<gene>
    <name evidence="1" type="ORF">S03H2_50618</name>
    <name evidence="2" type="ORF">S06H3_11911</name>
</gene>
<comment type="caution">
    <text evidence="2">The sequence shown here is derived from an EMBL/GenBank/DDBJ whole genome shotgun (WGS) entry which is preliminary data.</text>
</comment>